<dbReference type="EC" id="2.7.8.26" evidence="5 19"/>
<evidence type="ECO:0000256" key="3">
    <source>
        <dbReference type="ARBA" id="ARBA00004663"/>
    </source>
</evidence>
<dbReference type="EMBL" id="PDEM01000009">
    <property type="protein sequence ID" value="PHZ85653.1"/>
    <property type="molecule type" value="Genomic_DNA"/>
</dbReference>
<evidence type="ECO:0000256" key="15">
    <source>
        <dbReference type="ARBA" id="ARBA00032605"/>
    </source>
</evidence>
<dbReference type="RefSeq" id="WP_099471237.1">
    <property type="nucleotide sequence ID" value="NZ_CP041025.1"/>
</dbReference>
<evidence type="ECO:0000256" key="17">
    <source>
        <dbReference type="ARBA" id="ARBA00048623"/>
    </source>
</evidence>
<comment type="similarity">
    <text evidence="4 19">Belongs to the CobS family.</text>
</comment>
<dbReference type="GO" id="GO:0009236">
    <property type="term" value="P:cobalamin biosynthetic process"/>
    <property type="evidence" value="ECO:0007669"/>
    <property type="project" value="UniProtKB-UniRule"/>
</dbReference>
<comment type="catalytic activity">
    <reaction evidence="18 19">
        <text>alpha-ribazole 5'-phosphate + adenosylcob(III)inamide-GDP = adenosylcob(III)alamin 5'-phosphate + GMP + H(+)</text>
        <dbReference type="Rhea" id="RHEA:23560"/>
        <dbReference type="ChEBI" id="CHEBI:15378"/>
        <dbReference type="ChEBI" id="CHEBI:57918"/>
        <dbReference type="ChEBI" id="CHEBI:58115"/>
        <dbReference type="ChEBI" id="CHEBI:60487"/>
        <dbReference type="ChEBI" id="CHEBI:60493"/>
        <dbReference type="EC" id="2.7.8.26"/>
    </reaction>
</comment>
<keyword evidence="21" id="KW-1185">Reference proteome</keyword>
<dbReference type="GO" id="GO:0008818">
    <property type="term" value="F:cobalamin 5'-phosphate synthase activity"/>
    <property type="evidence" value="ECO:0007669"/>
    <property type="project" value="UniProtKB-UniRule"/>
</dbReference>
<evidence type="ECO:0000313" key="21">
    <source>
        <dbReference type="Proteomes" id="UP000229730"/>
    </source>
</evidence>
<evidence type="ECO:0000256" key="7">
    <source>
        <dbReference type="ARBA" id="ARBA00022475"/>
    </source>
</evidence>
<dbReference type="Pfam" id="PF02654">
    <property type="entry name" value="CobS"/>
    <property type="match status" value="1"/>
</dbReference>
<evidence type="ECO:0000313" key="20">
    <source>
        <dbReference type="EMBL" id="PHZ85653.1"/>
    </source>
</evidence>
<evidence type="ECO:0000256" key="16">
    <source>
        <dbReference type="ARBA" id="ARBA00032853"/>
    </source>
</evidence>
<evidence type="ECO:0000256" key="8">
    <source>
        <dbReference type="ARBA" id="ARBA00022573"/>
    </source>
</evidence>
<keyword evidence="11 19" id="KW-0460">Magnesium</keyword>
<evidence type="ECO:0000256" key="18">
    <source>
        <dbReference type="ARBA" id="ARBA00049504"/>
    </source>
</evidence>
<comment type="cofactor">
    <cofactor evidence="1 19">
        <name>Mg(2+)</name>
        <dbReference type="ChEBI" id="CHEBI:18420"/>
    </cofactor>
</comment>
<dbReference type="UniPathway" id="UPA00148">
    <property type="reaction ID" value="UER00238"/>
</dbReference>
<dbReference type="GO" id="GO:0005886">
    <property type="term" value="C:plasma membrane"/>
    <property type="evidence" value="ECO:0007669"/>
    <property type="project" value="UniProtKB-SubCell"/>
</dbReference>
<feature type="transmembrane region" description="Helical" evidence="19">
    <location>
        <begin position="196"/>
        <end position="212"/>
    </location>
</feature>
<comment type="pathway">
    <text evidence="3 19">Cofactor biosynthesis; adenosylcobalamin biosynthesis; adenosylcobalamin from cob(II)yrinate a,c-diamide: step 7/7.</text>
</comment>
<evidence type="ECO:0000256" key="4">
    <source>
        <dbReference type="ARBA" id="ARBA00010561"/>
    </source>
</evidence>
<keyword evidence="9 19" id="KW-0808">Transferase</keyword>
<proteinExistence type="inferred from homology"/>
<dbReference type="OrthoDB" id="9794626at2"/>
<organism evidence="20 21">
    <name type="scientific">Paremcibacter congregatus</name>
    <dbReference type="NCBI Taxonomy" id="2043170"/>
    <lineage>
        <taxon>Bacteria</taxon>
        <taxon>Pseudomonadati</taxon>
        <taxon>Pseudomonadota</taxon>
        <taxon>Alphaproteobacteria</taxon>
        <taxon>Emcibacterales</taxon>
        <taxon>Emcibacteraceae</taxon>
        <taxon>Paremcibacter</taxon>
    </lineage>
</organism>
<feature type="transmembrane region" description="Helical" evidence="19">
    <location>
        <begin position="218"/>
        <end position="235"/>
    </location>
</feature>
<dbReference type="AlphaFoldDB" id="A0A2G4YTM5"/>
<dbReference type="HAMAP" id="MF_00719">
    <property type="entry name" value="CobS"/>
    <property type="match status" value="1"/>
</dbReference>
<evidence type="ECO:0000256" key="10">
    <source>
        <dbReference type="ARBA" id="ARBA00022692"/>
    </source>
</evidence>
<feature type="transmembrane region" description="Helical" evidence="19">
    <location>
        <begin position="129"/>
        <end position="147"/>
    </location>
</feature>
<keyword evidence="8 19" id="KW-0169">Cobalamin biosynthesis</keyword>
<feature type="transmembrane region" description="Helical" evidence="19">
    <location>
        <begin position="153"/>
        <end position="175"/>
    </location>
</feature>
<comment type="catalytic activity">
    <reaction evidence="17 19">
        <text>alpha-ribazole + adenosylcob(III)inamide-GDP = adenosylcob(III)alamin + GMP + H(+)</text>
        <dbReference type="Rhea" id="RHEA:16049"/>
        <dbReference type="ChEBI" id="CHEBI:10329"/>
        <dbReference type="ChEBI" id="CHEBI:15378"/>
        <dbReference type="ChEBI" id="CHEBI:18408"/>
        <dbReference type="ChEBI" id="CHEBI:58115"/>
        <dbReference type="ChEBI" id="CHEBI:60487"/>
        <dbReference type="EC" id="2.7.8.26"/>
    </reaction>
</comment>
<evidence type="ECO:0000256" key="13">
    <source>
        <dbReference type="ARBA" id="ARBA00023136"/>
    </source>
</evidence>
<evidence type="ECO:0000256" key="19">
    <source>
        <dbReference type="HAMAP-Rule" id="MF_00719"/>
    </source>
</evidence>
<dbReference type="GO" id="GO:0051073">
    <property type="term" value="F:adenosylcobinamide-GDP ribazoletransferase activity"/>
    <property type="evidence" value="ECO:0007669"/>
    <property type="project" value="UniProtKB-UniRule"/>
</dbReference>
<dbReference type="PANTHER" id="PTHR34148">
    <property type="entry name" value="ADENOSYLCOBINAMIDE-GDP RIBAZOLETRANSFERASE"/>
    <property type="match status" value="1"/>
</dbReference>
<comment type="caution">
    <text evidence="20">The sequence shown here is derived from an EMBL/GenBank/DDBJ whole genome shotgun (WGS) entry which is preliminary data.</text>
</comment>
<evidence type="ECO:0000256" key="5">
    <source>
        <dbReference type="ARBA" id="ARBA00013200"/>
    </source>
</evidence>
<keyword evidence="13 19" id="KW-0472">Membrane</keyword>
<evidence type="ECO:0000256" key="6">
    <source>
        <dbReference type="ARBA" id="ARBA00015850"/>
    </source>
</evidence>
<evidence type="ECO:0000256" key="12">
    <source>
        <dbReference type="ARBA" id="ARBA00022989"/>
    </source>
</evidence>
<comment type="subcellular location">
    <subcellularLocation>
        <location evidence="2 19">Cell membrane</location>
        <topology evidence="2 19">Multi-pass membrane protein</topology>
    </subcellularLocation>
</comment>
<evidence type="ECO:0000256" key="1">
    <source>
        <dbReference type="ARBA" id="ARBA00001946"/>
    </source>
</evidence>
<comment type="function">
    <text evidence="14 19">Joins adenosylcobinamide-GDP and alpha-ribazole to generate adenosylcobalamin (Ado-cobalamin). Also synthesizes adenosylcobalamin 5'-phosphate from adenosylcobinamide-GDP and alpha-ribazole 5'-phosphate.</text>
</comment>
<dbReference type="InterPro" id="IPR003805">
    <property type="entry name" value="CobS"/>
</dbReference>
<keyword evidence="10 19" id="KW-0812">Transmembrane</keyword>
<gene>
    <name evidence="19 20" type="primary">cobS</name>
    <name evidence="20" type="ORF">CRD36_02905</name>
</gene>
<accession>A0A2G4YTM5</accession>
<dbReference type="Proteomes" id="UP000229730">
    <property type="component" value="Unassembled WGS sequence"/>
</dbReference>
<reference evidence="20 21" key="1">
    <citation type="submission" date="2017-10" db="EMBL/GenBank/DDBJ databases">
        <title>Frigbacter circumglobatus gen. nov. sp. nov., isolated from sediment cultured in situ.</title>
        <authorList>
            <person name="Zhao Z."/>
        </authorList>
    </citation>
    <scope>NUCLEOTIDE SEQUENCE [LARGE SCALE GENOMIC DNA]</scope>
    <source>
        <strain evidence="20 21">ZYL</strain>
    </source>
</reference>
<dbReference type="InParanoid" id="A0A2G4YTM5"/>
<dbReference type="NCBIfam" id="TIGR00317">
    <property type="entry name" value="cobS"/>
    <property type="match status" value="1"/>
</dbReference>
<name>A0A2G4YTM5_9PROT</name>
<evidence type="ECO:0000256" key="11">
    <source>
        <dbReference type="ARBA" id="ARBA00022842"/>
    </source>
</evidence>
<evidence type="ECO:0000256" key="14">
    <source>
        <dbReference type="ARBA" id="ARBA00025228"/>
    </source>
</evidence>
<keyword evidence="7 19" id="KW-1003">Cell membrane</keyword>
<dbReference type="FunCoup" id="A0A2G4YTM5">
    <property type="interactions" value="186"/>
</dbReference>
<sequence length="269" mass="28659">MTRALQSAEVKEIYPTGPKGWLCDLASAFILLTRIPVPLRFLTPLPPDMTRSLWAFPLVGFVVSFVGAGVFFLAILAQLPSVIAACLGFLAMIFLTGAFHEDGLADVADGFGGGFGRDRKLDIMRDSRVGTYGSLAVFSALILRVFAVGSLNLSFAIIAFLVTGTVSRYGILCLLRFMKPAREEGTGTAAGVPSRVQMVVAGLFCLAISFLLLPLNYVFPVLLTGLGALAVVSFISHRQIGGHTGDVLGAAQQVSEIAMLICILSVWRS</sequence>
<evidence type="ECO:0000256" key="9">
    <source>
        <dbReference type="ARBA" id="ARBA00022679"/>
    </source>
</evidence>
<protein>
    <recommendedName>
        <fullName evidence="6 19">Adenosylcobinamide-GDP ribazoletransferase</fullName>
        <ecNumber evidence="5 19">2.7.8.26</ecNumber>
    </recommendedName>
    <alternativeName>
        <fullName evidence="16 19">Cobalamin synthase</fullName>
    </alternativeName>
    <alternativeName>
        <fullName evidence="15 19">Cobalamin-5'-phosphate synthase</fullName>
    </alternativeName>
</protein>
<dbReference type="PANTHER" id="PTHR34148:SF1">
    <property type="entry name" value="ADENOSYLCOBINAMIDE-GDP RIBAZOLETRANSFERASE"/>
    <property type="match status" value="1"/>
</dbReference>
<keyword evidence="12 19" id="KW-1133">Transmembrane helix</keyword>
<feature type="transmembrane region" description="Helical" evidence="19">
    <location>
        <begin position="54"/>
        <end position="76"/>
    </location>
</feature>
<feature type="transmembrane region" description="Helical" evidence="19">
    <location>
        <begin position="82"/>
        <end position="99"/>
    </location>
</feature>
<evidence type="ECO:0000256" key="2">
    <source>
        <dbReference type="ARBA" id="ARBA00004651"/>
    </source>
</evidence>